<keyword evidence="1" id="KW-0175">Coiled coil</keyword>
<name>A0A2N1IZX5_9BACT</name>
<dbReference type="RefSeq" id="WP_101185802.1">
    <property type="nucleotide sequence ID" value="NZ_CP031218.1"/>
</dbReference>
<gene>
    <name evidence="2" type="ORF">CP960_12390</name>
</gene>
<protein>
    <recommendedName>
        <fullName evidence="4">Flagellar protein FlgN</fullName>
    </recommendedName>
</protein>
<dbReference type="KEGG" id="ahs:AHALO_2141"/>
<evidence type="ECO:0008006" key="4">
    <source>
        <dbReference type="Google" id="ProtNLM"/>
    </source>
</evidence>
<evidence type="ECO:0000256" key="1">
    <source>
        <dbReference type="SAM" id="Coils"/>
    </source>
</evidence>
<evidence type="ECO:0000313" key="3">
    <source>
        <dbReference type="Proteomes" id="UP000233248"/>
    </source>
</evidence>
<keyword evidence="3" id="KW-1185">Reference proteome</keyword>
<dbReference type="AlphaFoldDB" id="A0A2N1IZX5"/>
<proteinExistence type="predicted"/>
<dbReference type="OrthoDB" id="5334106at2"/>
<sequence length="125" mass="14436">MVEQTVETMIELIGNMKESIKLDIEDIKKAKHENLLDRNSEKEEWINQIASLKTQLNEEIVEAMKAGEDVNQYREKVDFLEEELKSLYKLNKQLASIVLPVQQMYKEIVEDLTKNNGGALLDVKA</sequence>
<evidence type="ECO:0000313" key="2">
    <source>
        <dbReference type="EMBL" id="PKI79804.1"/>
    </source>
</evidence>
<dbReference type="Proteomes" id="UP000233248">
    <property type="component" value="Unassembled WGS sequence"/>
</dbReference>
<comment type="caution">
    <text evidence="2">The sequence shown here is derived from an EMBL/GenBank/DDBJ whole genome shotgun (WGS) entry which is preliminary data.</text>
</comment>
<accession>A0A2N1IZX5</accession>
<feature type="coiled-coil region" evidence="1">
    <location>
        <begin position="42"/>
        <end position="97"/>
    </location>
</feature>
<dbReference type="EMBL" id="NXIF01000054">
    <property type="protein sequence ID" value="PKI79804.1"/>
    <property type="molecule type" value="Genomic_DNA"/>
</dbReference>
<reference evidence="2 3" key="1">
    <citation type="submission" date="2017-09" db="EMBL/GenBank/DDBJ databases">
        <title>Genomics of the genus Arcobacter.</title>
        <authorList>
            <person name="Perez-Cataluna A."/>
            <person name="Figueras M.J."/>
            <person name="Salas-Masso N."/>
        </authorList>
    </citation>
    <scope>NUCLEOTIDE SEQUENCE [LARGE SCALE GENOMIC DNA]</scope>
    <source>
        <strain evidence="2 3">DSM 18005</strain>
    </source>
</reference>
<organism evidence="2 3">
    <name type="scientific">Malaciobacter halophilus</name>
    <dbReference type="NCBI Taxonomy" id="197482"/>
    <lineage>
        <taxon>Bacteria</taxon>
        <taxon>Pseudomonadati</taxon>
        <taxon>Campylobacterota</taxon>
        <taxon>Epsilonproteobacteria</taxon>
        <taxon>Campylobacterales</taxon>
        <taxon>Arcobacteraceae</taxon>
        <taxon>Malaciobacter</taxon>
    </lineage>
</organism>